<dbReference type="OrthoDB" id="1443058at2"/>
<accession>A0A1Y1SXH8</accession>
<gene>
    <name evidence="2" type="ORF">IIF7_20646</name>
</gene>
<dbReference type="RefSeq" id="WP_084843565.1">
    <property type="nucleotide sequence ID" value="NZ_ARYN01000075.1"/>
</dbReference>
<evidence type="ECO:0008006" key="4">
    <source>
        <dbReference type="Google" id="ProtNLM"/>
    </source>
</evidence>
<proteinExistence type="predicted"/>
<name>A0A1Y1SXH8_9FLAO</name>
<organism evidence="2 3">
    <name type="scientific">Zunongwangia atlantica 22II14-10F7</name>
    <dbReference type="NCBI Taxonomy" id="1185767"/>
    <lineage>
        <taxon>Bacteria</taxon>
        <taxon>Pseudomonadati</taxon>
        <taxon>Bacteroidota</taxon>
        <taxon>Flavobacteriia</taxon>
        <taxon>Flavobacteriales</taxon>
        <taxon>Flavobacteriaceae</taxon>
        <taxon>Zunongwangia</taxon>
    </lineage>
</organism>
<dbReference type="EMBL" id="ARYN01000075">
    <property type="protein sequence ID" value="ORL43471.1"/>
    <property type="molecule type" value="Genomic_DNA"/>
</dbReference>
<sequence>MKFLKFFTSFILFLIILSCVSNNDKDCIICNDSNLSFRTNFQQEEKQLVLIEKGSAEYNTLKHYINNLDKLDQKENLNTYPFYAITGENLKILINPNRIDIDYKNANNERIKLSKEISTDEFLNFNYLSQTGMEIFDFGNIYGKGNFRKAKYIECGIFRQEIDYKYKVGKWKFWDLKRNLIAEGEFEIDSALAIGRGGCDYMVKMSKVKGDKWIFYDENGKEIKGTIEQIYNIENAKY</sequence>
<feature type="signal peptide" evidence="1">
    <location>
        <begin position="1"/>
        <end position="23"/>
    </location>
</feature>
<evidence type="ECO:0000313" key="3">
    <source>
        <dbReference type="Proteomes" id="UP000192746"/>
    </source>
</evidence>
<dbReference type="PROSITE" id="PS51257">
    <property type="entry name" value="PROKAR_LIPOPROTEIN"/>
    <property type="match status" value="1"/>
</dbReference>
<evidence type="ECO:0000256" key="1">
    <source>
        <dbReference type="SAM" id="SignalP"/>
    </source>
</evidence>
<reference evidence="2 3" key="1">
    <citation type="submission" date="2013-04" db="EMBL/GenBank/DDBJ databases">
        <title>Zunongwangia sp. 22II14-10F7 Genome Sequencing.</title>
        <authorList>
            <person name="Lai Q."/>
            <person name="Shao Z."/>
        </authorList>
    </citation>
    <scope>NUCLEOTIDE SEQUENCE [LARGE SCALE GENOMIC DNA]</scope>
    <source>
        <strain evidence="2 3">22II14-10F7</strain>
    </source>
</reference>
<feature type="chain" id="PRO_5012892144" description="Lipoprotein" evidence="1">
    <location>
        <begin position="24"/>
        <end position="238"/>
    </location>
</feature>
<protein>
    <recommendedName>
        <fullName evidence="4">Lipoprotein</fullName>
    </recommendedName>
</protein>
<keyword evidence="3" id="KW-1185">Reference proteome</keyword>
<comment type="caution">
    <text evidence="2">The sequence shown here is derived from an EMBL/GenBank/DDBJ whole genome shotgun (WGS) entry which is preliminary data.</text>
</comment>
<dbReference type="Proteomes" id="UP000192746">
    <property type="component" value="Unassembled WGS sequence"/>
</dbReference>
<dbReference type="AlphaFoldDB" id="A0A1Y1SXH8"/>
<evidence type="ECO:0000313" key="2">
    <source>
        <dbReference type="EMBL" id="ORL43471.1"/>
    </source>
</evidence>
<keyword evidence="1" id="KW-0732">Signal</keyword>